<reference evidence="2 3" key="1">
    <citation type="journal article" date="2024" name="IMA Fungus">
        <title>IMA Genome - F19 : A genome assembly and annotation guide to empower mycologists, including annotated draft genome sequences of Ceratocystis pirilliformis, Diaporthe australafricana, Fusarium ophioides, Paecilomyces lecythidis, and Sporothrix stenoceras.</title>
        <authorList>
            <person name="Aylward J."/>
            <person name="Wilson A.M."/>
            <person name="Visagie C.M."/>
            <person name="Spraker J."/>
            <person name="Barnes I."/>
            <person name="Buitendag C."/>
            <person name="Ceriani C."/>
            <person name="Del Mar Angel L."/>
            <person name="du Plessis D."/>
            <person name="Fuchs T."/>
            <person name="Gasser K."/>
            <person name="Kramer D."/>
            <person name="Li W."/>
            <person name="Munsamy K."/>
            <person name="Piso A."/>
            <person name="Price J.L."/>
            <person name="Sonnekus B."/>
            <person name="Thomas C."/>
            <person name="van der Nest A."/>
            <person name="van Dijk A."/>
            <person name="van Heerden A."/>
            <person name="van Vuuren N."/>
            <person name="Yilmaz N."/>
            <person name="Duong T.A."/>
            <person name="van der Merwe N.A."/>
            <person name="Wingfield M.J."/>
            <person name="Wingfield B.D."/>
        </authorList>
    </citation>
    <scope>NUCLEOTIDE SEQUENCE [LARGE SCALE GENOMIC DNA]</scope>
    <source>
        <strain evidence="2 3">CMW 18300</strain>
    </source>
</reference>
<feature type="chain" id="PRO_5046460528" description="Secreted protein" evidence="1">
    <location>
        <begin position="20"/>
        <end position="210"/>
    </location>
</feature>
<evidence type="ECO:0000313" key="3">
    <source>
        <dbReference type="Proteomes" id="UP001583177"/>
    </source>
</evidence>
<evidence type="ECO:0008006" key="4">
    <source>
        <dbReference type="Google" id="ProtNLM"/>
    </source>
</evidence>
<keyword evidence="1" id="KW-0732">Signal</keyword>
<feature type="signal peptide" evidence="1">
    <location>
        <begin position="1"/>
        <end position="19"/>
    </location>
</feature>
<dbReference type="EMBL" id="JAWRVE010000182">
    <property type="protein sequence ID" value="KAL1850724.1"/>
    <property type="molecule type" value="Genomic_DNA"/>
</dbReference>
<organism evidence="2 3">
    <name type="scientific">Diaporthe australafricana</name>
    <dbReference type="NCBI Taxonomy" id="127596"/>
    <lineage>
        <taxon>Eukaryota</taxon>
        <taxon>Fungi</taxon>
        <taxon>Dikarya</taxon>
        <taxon>Ascomycota</taxon>
        <taxon>Pezizomycotina</taxon>
        <taxon>Sordariomycetes</taxon>
        <taxon>Sordariomycetidae</taxon>
        <taxon>Diaporthales</taxon>
        <taxon>Diaporthaceae</taxon>
        <taxon>Diaporthe</taxon>
    </lineage>
</organism>
<evidence type="ECO:0000256" key="1">
    <source>
        <dbReference type="SAM" id="SignalP"/>
    </source>
</evidence>
<proteinExistence type="predicted"/>
<sequence length="210" mass="22828">MKYISVLLSFLVGIMLSQAALTSDTLPDPMANYTIEDITWTVNVNSDHDDLVTGTIEDVVNHLAIVDPEGFAVLNKSITDDIDVAPSGSSSVAFDKYNATGYLCEVYPGQANGTRVKYGIDYLRKVKGSPTKGPGPSACGRVSCSYEAAIWWCNNGPEDLTLDTYGRIADGAQDLVDSCSFYIKDSVYGDFNGIQFFEGNWTVIVRKNSC</sequence>
<comment type="caution">
    <text evidence="2">The sequence shown here is derived from an EMBL/GenBank/DDBJ whole genome shotgun (WGS) entry which is preliminary data.</text>
</comment>
<dbReference type="PANTHER" id="PTHR35605:SF1">
    <property type="entry name" value="ECP2 EFFECTOR PROTEIN DOMAIN-CONTAINING PROTEIN-RELATED"/>
    <property type="match status" value="1"/>
</dbReference>
<name>A0ABR3W1F5_9PEZI</name>
<evidence type="ECO:0000313" key="2">
    <source>
        <dbReference type="EMBL" id="KAL1850724.1"/>
    </source>
</evidence>
<dbReference type="Proteomes" id="UP001583177">
    <property type="component" value="Unassembled WGS sequence"/>
</dbReference>
<dbReference type="PANTHER" id="PTHR35605">
    <property type="entry name" value="ECP2 EFFECTOR PROTEIN DOMAIN-CONTAINING PROTEIN-RELATED"/>
    <property type="match status" value="1"/>
</dbReference>
<keyword evidence="3" id="KW-1185">Reference proteome</keyword>
<gene>
    <name evidence="2" type="ORF">Daus18300_012802</name>
</gene>
<protein>
    <recommendedName>
        <fullName evidence="4">Secreted protein</fullName>
    </recommendedName>
</protein>
<accession>A0ABR3W1F5</accession>